<name>A0AAE0BJ32_9CHLO</name>
<feature type="compositionally biased region" description="Gly residues" evidence="4">
    <location>
        <begin position="259"/>
        <end position="278"/>
    </location>
</feature>
<dbReference type="GO" id="GO:0006367">
    <property type="term" value="P:transcription initiation at RNA polymerase II promoter"/>
    <property type="evidence" value="ECO:0007669"/>
    <property type="project" value="InterPro"/>
</dbReference>
<dbReference type="InterPro" id="IPR039997">
    <property type="entry name" value="TFE"/>
</dbReference>
<dbReference type="InterPro" id="IPR024550">
    <property type="entry name" value="TFIIEa/SarR/Rpc3_HTH_dom"/>
</dbReference>
<proteinExistence type="predicted"/>
<accession>A0AAE0BJ32</accession>
<feature type="region of interest" description="Disordered" evidence="4">
    <location>
        <begin position="392"/>
        <end position="512"/>
    </location>
</feature>
<evidence type="ECO:0000259" key="5">
    <source>
        <dbReference type="PROSITE" id="PS51344"/>
    </source>
</evidence>
<keyword evidence="7" id="KW-1185">Reference proteome</keyword>
<dbReference type="AlphaFoldDB" id="A0AAE0BJ32"/>
<keyword evidence="3" id="KW-0175">Coiled coil</keyword>
<organism evidence="6 7">
    <name type="scientific">Cymbomonas tetramitiformis</name>
    <dbReference type="NCBI Taxonomy" id="36881"/>
    <lineage>
        <taxon>Eukaryota</taxon>
        <taxon>Viridiplantae</taxon>
        <taxon>Chlorophyta</taxon>
        <taxon>Pyramimonadophyceae</taxon>
        <taxon>Pyramimonadales</taxon>
        <taxon>Pyramimonadaceae</taxon>
        <taxon>Cymbomonas</taxon>
    </lineage>
</organism>
<feature type="compositionally biased region" description="Acidic residues" evidence="4">
    <location>
        <begin position="437"/>
        <end position="451"/>
    </location>
</feature>
<evidence type="ECO:0000256" key="3">
    <source>
        <dbReference type="SAM" id="Coils"/>
    </source>
</evidence>
<feature type="compositionally biased region" description="Basic and acidic residues" evidence="4">
    <location>
        <begin position="421"/>
        <end position="433"/>
    </location>
</feature>
<dbReference type="InterPro" id="IPR017919">
    <property type="entry name" value="TFIIE/TFIIEa_HTH"/>
</dbReference>
<dbReference type="PANTHER" id="PTHR13097">
    <property type="entry name" value="TRANSCRIPTION INITIATION FACTOR IIE, ALPHA SUBUNIT"/>
    <property type="match status" value="1"/>
</dbReference>
<dbReference type="PANTHER" id="PTHR13097:SF7">
    <property type="entry name" value="GENERAL TRANSCRIPTION FACTOR IIE SUBUNIT 1"/>
    <property type="match status" value="1"/>
</dbReference>
<sequence length="512" mass="56000">MSVEYIRLIKLIARSFYSGEVPPRPPASSGRCSGIDKVDRRGLAVLIIDALARDKRSWVKEEDLADVLKLHPKQLRRTLRVLVDEQIVRREELREKAPPKPEKPEDGAVVQESRPHLYAYCCIDYGKATDVTRLRLHLMRKALQETVEDSKAEQLLICPKCGKTYTSMDAMVLASNGWRCEDCHSEVQRELCGTDGKAGDDNEVRVHKEAMRDLMKRMELQLEPLRKQLAKVKNIHAPNYGTLHDWVRAKRARMAAGRNGRGGYGGGGGGGGGGGRSGDGPTIDMLGDLEFELDMQGVPGAEATGKDVEDGEEGAERVRKKPRQQPVWLQQQHVSEATRAQNLEDAAKEAQETESSTKQKEEMAAAAEAAEAEEQATYQAYLMAVLKAYQDAAQEGAEEPGRPPDDTEDANGAPSSAAEEDGARAKDEEKALPLEEGAGEEEQDVEWEDTCADANPDASADADADGDDVEWEDTADADGVDLGGGDAWEDVGGEGVPGDMDVDDDEDEWEDV</sequence>
<dbReference type="InterPro" id="IPR002853">
    <property type="entry name" value="TFIIE_asu"/>
</dbReference>
<evidence type="ECO:0000256" key="2">
    <source>
        <dbReference type="ARBA" id="ARBA00023163"/>
    </source>
</evidence>
<feature type="domain" description="HTH TFE/IIEalpha-type" evidence="5">
    <location>
        <begin position="5"/>
        <end position="133"/>
    </location>
</feature>
<comment type="caution">
    <text evidence="6">The sequence shown here is derived from an EMBL/GenBank/DDBJ whole genome shotgun (WGS) entry which is preliminary data.</text>
</comment>
<dbReference type="GO" id="GO:0005673">
    <property type="term" value="C:transcription factor TFIIE complex"/>
    <property type="evidence" value="ECO:0007669"/>
    <property type="project" value="TreeGrafter"/>
</dbReference>
<feature type="compositionally biased region" description="Acidic residues" evidence="4">
    <location>
        <begin position="460"/>
        <end position="479"/>
    </location>
</feature>
<evidence type="ECO:0000256" key="1">
    <source>
        <dbReference type="ARBA" id="ARBA00023015"/>
    </source>
</evidence>
<keyword evidence="2" id="KW-0804">Transcription</keyword>
<feature type="compositionally biased region" description="Basic and acidic residues" evidence="4">
    <location>
        <begin position="345"/>
        <end position="363"/>
    </location>
</feature>
<feature type="compositionally biased region" description="Acidic residues" evidence="4">
    <location>
        <begin position="500"/>
        <end position="512"/>
    </location>
</feature>
<reference evidence="6 7" key="1">
    <citation type="journal article" date="2015" name="Genome Biol. Evol.">
        <title>Comparative Genomics of a Bacterivorous Green Alga Reveals Evolutionary Causalities and Consequences of Phago-Mixotrophic Mode of Nutrition.</title>
        <authorList>
            <person name="Burns J.A."/>
            <person name="Paasch A."/>
            <person name="Narechania A."/>
            <person name="Kim E."/>
        </authorList>
    </citation>
    <scope>NUCLEOTIDE SEQUENCE [LARGE SCALE GENOMIC DNA]</scope>
    <source>
        <strain evidence="6 7">PLY_AMNH</strain>
    </source>
</reference>
<dbReference type="Pfam" id="PF02002">
    <property type="entry name" value="TFIIE_alpha"/>
    <property type="match status" value="1"/>
</dbReference>
<evidence type="ECO:0000256" key="4">
    <source>
        <dbReference type="SAM" id="MobiDB-lite"/>
    </source>
</evidence>
<feature type="compositionally biased region" description="Polar residues" evidence="4">
    <location>
        <begin position="327"/>
        <end position="341"/>
    </location>
</feature>
<feature type="region of interest" description="Disordered" evidence="4">
    <location>
        <begin position="300"/>
        <end position="373"/>
    </location>
</feature>
<gene>
    <name evidence="6" type="ORF">CYMTET_53061</name>
</gene>
<feature type="region of interest" description="Disordered" evidence="4">
    <location>
        <begin position="258"/>
        <end position="285"/>
    </location>
</feature>
<dbReference type="PROSITE" id="PS51344">
    <property type="entry name" value="HTH_TFE_IIE"/>
    <property type="match status" value="1"/>
</dbReference>
<dbReference type="Proteomes" id="UP001190700">
    <property type="component" value="Unassembled WGS sequence"/>
</dbReference>
<evidence type="ECO:0000313" key="6">
    <source>
        <dbReference type="EMBL" id="KAK3236823.1"/>
    </source>
</evidence>
<dbReference type="EMBL" id="LGRX02034829">
    <property type="protein sequence ID" value="KAK3236823.1"/>
    <property type="molecule type" value="Genomic_DNA"/>
</dbReference>
<dbReference type="SMART" id="SM00531">
    <property type="entry name" value="TFIIE"/>
    <property type="match status" value="1"/>
</dbReference>
<feature type="coiled-coil region" evidence="3">
    <location>
        <begin position="208"/>
        <end position="235"/>
    </location>
</feature>
<keyword evidence="1" id="KW-0805">Transcription regulation</keyword>
<protein>
    <recommendedName>
        <fullName evidence="5">HTH TFE/IIEalpha-type domain-containing protein</fullName>
    </recommendedName>
</protein>
<evidence type="ECO:0000313" key="7">
    <source>
        <dbReference type="Proteomes" id="UP001190700"/>
    </source>
</evidence>